<sequence>MSALRHRAELQRLARVLGTGSDKLAYLEALDLVTLKQLRERSTAMLYDADRESLQRIASAARLLPAAITALIAEKSLGPLLCARIAGLMAVETAVDVAKRLPTGFLADVCLELDPRRAKAVVDGIPVPRVVDVSLELARRGEYITMGHFVDILSVDALAAVMDRLRDDTALLKVAFYAEDRPRLNRIIEKLPTARFGGIIDAALADGGELWPEALSLIGELELRWRRKFGEIALTGDAASIAQIILVSDTQSLWPALMPLADAVADDTRAVAGLHAALCRQKPALLKRLHAAAAAHGGAMLECLATLDWPAALRDTMTARRR</sequence>
<organism evidence="1 2">
    <name type="scientific">Solimonas terrae</name>
    <dbReference type="NCBI Taxonomy" id="1396819"/>
    <lineage>
        <taxon>Bacteria</taxon>
        <taxon>Pseudomonadati</taxon>
        <taxon>Pseudomonadota</taxon>
        <taxon>Gammaproteobacteria</taxon>
        <taxon>Nevskiales</taxon>
        <taxon>Nevskiaceae</taxon>
        <taxon>Solimonas</taxon>
    </lineage>
</organism>
<keyword evidence="2" id="KW-1185">Reference proteome</keyword>
<protein>
    <submittedName>
        <fullName evidence="1">Uncharacterized protein</fullName>
    </submittedName>
</protein>
<accession>A0A6M2BQ59</accession>
<evidence type="ECO:0000313" key="2">
    <source>
        <dbReference type="Proteomes" id="UP000472676"/>
    </source>
</evidence>
<dbReference type="EMBL" id="JAAMOW010000002">
    <property type="protein sequence ID" value="NGY04217.1"/>
    <property type="molecule type" value="Genomic_DNA"/>
</dbReference>
<evidence type="ECO:0000313" key="1">
    <source>
        <dbReference type="EMBL" id="NGY04217.1"/>
    </source>
</evidence>
<comment type="caution">
    <text evidence="1">The sequence shown here is derived from an EMBL/GenBank/DDBJ whole genome shotgun (WGS) entry which is preliminary data.</text>
</comment>
<dbReference type="Proteomes" id="UP000472676">
    <property type="component" value="Unassembled WGS sequence"/>
</dbReference>
<name>A0A6M2BQ59_9GAMM</name>
<reference evidence="1 2" key="1">
    <citation type="journal article" date="2014" name="Int. J. Syst. Evol. Microbiol.">
        <title>Solimonas terrae sp. nov., isolated from soil.</title>
        <authorList>
            <person name="Kim S.J."/>
            <person name="Moon J.Y."/>
            <person name="Weon H.Y."/>
            <person name="Ahn J.H."/>
            <person name="Chen W.M."/>
            <person name="Kwon S.W."/>
        </authorList>
    </citation>
    <scope>NUCLEOTIDE SEQUENCE [LARGE SCALE GENOMIC DNA]</scope>
    <source>
        <strain evidence="1 2">KIS83-12</strain>
    </source>
</reference>
<dbReference type="RefSeq" id="WP_166253012.1">
    <property type="nucleotide sequence ID" value="NZ_JAAMOW010000002.1"/>
</dbReference>
<gene>
    <name evidence="1" type="ORF">G7Y85_05530</name>
</gene>
<dbReference type="AlphaFoldDB" id="A0A6M2BQ59"/>
<proteinExistence type="predicted"/>